<sequence length="78" mass="7883">MSAPEAAWRLAVDPDTCIGSGMCAGIAPALFALDDGISVPLRTPIAPDQAAIDAAESCPVEAIIVRDAADGHVVAPEQ</sequence>
<keyword evidence="2 8" id="KW-0813">Transport</keyword>
<proteinExistence type="predicted"/>
<dbReference type="InterPro" id="IPR017896">
    <property type="entry name" value="4Fe4S_Fe-S-bd"/>
</dbReference>
<dbReference type="GO" id="GO:0009055">
    <property type="term" value="F:electron transfer activity"/>
    <property type="evidence" value="ECO:0007669"/>
    <property type="project" value="UniProtKB-UniRule"/>
</dbReference>
<evidence type="ECO:0000313" key="11">
    <source>
        <dbReference type="Proteomes" id="UP000647172"/>
    </source>
</evidence>
<keyword evidence="5 8" id="KW-0408">Iron</keyword>
<dbReference type="RefSeq" id="WP_203772639.1">
    <property type="nucleotide sequence ID" value="NZ_BAAAYJ010000097.1"/>
</dbReference>
<name>A0A919JJN4_9ACTN</name>
<comment type="cofactor">
    <cofactor evidence="1">
        <name>[3Fe-4S] cluster</name>
        <dbReference type="ChEBI" id="CHEBI:21137"/>
    </cofactor>
</comment>
<keyword evidence="6 8" id="KW-0411">Iron-sulfur</keyword>
<protein>
    <recommendedName>
        <fullName evidence="8">Ferredoxin</fullName>
    </recommendedName>
</protein>
<evidence type="ECO:0000256" key="6">
    <source>
        <dbReference type="ARBA" id="ARBA00023014"/>
    </source>
</evidence>
<dbReference type="SUPFAM" id="SSF54862">
    <property type="entry name" value="4Fe-4S ferredoxins"/>
    <property type="match status" value="1"/>
</dbReference>
<dbReference type="Pfam" id="PF13370">
    <property type="entry name" value="Fer4_13"/>
    <property type="match status" value="1"/>
</dbReference>
<dbReference type="AlphaFoldDB" id="A0A919JJN4"/>
<dbReference type="Gene3D" id="3.30.70.20">
    <property type="match status" value="1"/>
</dbReference>
<dbReference type="Proteomes" id="UP000647172">
    <property type="component" value="Unassembled WGS sequence"/>
</dbReference>
<dbReference type="PANTHER" id="PTHR36923">
    <property type="entry name" value="FERREDOXIN"/>
    <property type="match status" value="1"/>
</dbReference>
<evidence type="ECO:0000256" key="1">
    <source>
        <dbReference type="ARBA" id="ARBA00001927"/>
    </source>
</evidence>
<comment type="function">
    <text evidence="8">Ferredoxins are iron-sulfur proteins that transfer electrons in a wide variety of metabolic reactions.</text>
</comment>
<evidence type="ECO:0000256" key="8">
    <source>
        <dbReference type="RuleBase" id="RU368020"/>
    </source>
</evidence>
<keyword evidence="3 8" id="KW-0479">Metal-binding</keyword>
<dbReference type="InterPro" id="IPR051269">
    <property type="entry name" value="Fe-S_cluster_ET"/>
</dbReference>
<evidence type="ECO:0000256" key="3">
    <source>
        <dbReference type="ARBA" id="ARBA00022723"/>
    </source>
</evidence>
<keyword evidence="11" id="KW-1185">Reference proteome</keyword>
<evidence type="ECO:0000256" key="7">
    <source>
        <dbReference type="ARBA" id="ARBA00023291"/>
    </source>
</evidence>
<feature type="domain" description="4Fe-4S ferredoxin-type" evidence="9">
    <location>
        <begin position="8"/>
        <end position="36"/>
    </location>
</feature>
<dbReference type="GO" id="GO:0005506">
    <property type="term" value="F:iron ion binding"/>
    <property type="evidence" value="ECO:0007669"/>
    <property type="project" value="UniProtKB-UniRule"/>
</dbReference>
<comment type="caution">
    <text evidence="10">The sequence shown here is derived from an EMBL/GenBank/DDBJ whole genome shotgun (WGS) entry which is preliminary data.</text>
</comment>
<evidence type="ECO:0000313" key="10">
    <source>
        <dbReference type="EMBL" id="GIE51791.1"/>
    </source>
</evidence>
<dbReference type="PRINTS" id="PR00352">
    <property type="entry name" value="3FE4SFRDOXIN"/>
</dbReference>
<keyword evidence="7" id="KW-0003">3Fe-4S</keyword>
<dbReference type="PANTHER" id="PTHR36923:SF3">
    <property type="entry name" value="FERREDOXIN"/>
    <property type="match status" value="1"/>
</dbReference>
<reference evidence="10" key="1">
    <citation type="submission" date="2021-01" db="EMBL/GenBank/DDBJ databases">
        <title>Whole genome shotgun sequence of Actinoplanes nipponensis NBRC 14063.</title>
        <authorList>
            <person name="Komaki H."/>
            <person name="Tamura T."/>
        </authorList>
    </citation>
    <scope>NUCLEOTIDE SEQUENCE</scope>
    <source>
        <strain evidence="10">NBRC 14063</strain>
    </source>
</reference>
<dbReference type="EMBL" id="BOMQ01000061">
    <property type="protein sequence ID" value="GIE51791.1"/>
    <property type="molecule type" value="Genomic_DNA"/>
</dbReference>
<gene>
    <name evidence="10" type="ORF">Ani05nite_53250</name>
</gene>
<evidence type="ECO:0000256" key="2">
    <source>
        <dbReference type="ARBA" id="ARBA00022448"/>
    </source>
</evidence>
<evidence type="ECO:0000256" key="4">
    <source>
        <dbReference type="ARBA" id="ARBA00022982"/>
    </source>
</evidence>
<evidence type="ECO:0000256" key="5">
    <source>
        <dbReference type="ARBA" id="ARBA00023004"/>
    </source>
</evidence>
<keyword evidence="4 8" id="KW-0249">Electron transport</keyword>
<dbReference type="PROSITE" id="PS51379">
    <property type="entry name" value="4FE4S_FER_2"/>
    <property type="match status" value="1"/>
</dbReference>
<accession>A0A919JJN4</accession>
<organism evidence="10 11">
    <name type="scientific">Actinoplanes nipponensis</name>
    <dbReference type="NCBI Taxonomy" id="135950"/>
    <lineage>
        <taxon>Bacteria</taxon>
        <taxon>Bacillati</taxon>
        <taxon>Actinomycetota</taxon>
        <taxon>Actinomycetes</taxon>
        <taxon>Micromonosporales</taxon>
        <taxon>Micromonosporaceae</taxon>
        <taxon>Actinoplanes</taxon>
    </lineage>
</organism>
<dbReference type="GO" id="GO:0051538">
    <property type="term" value="F:3 iron, 4 sulfur cluster binding"/>
    <property type="evidence" value="ECO:0007669"/>
    <property type="project" value="UniProtKB-KW"/>
</dbReference>
<dbReference type="InterPro" id="IPR001080">
    <property type="entry name" value="3Fe4S_ferredoxin"/>
</dbReference>
<evidence type="ECO:0000259" key="9">
    <source>
        <dbReference type="PROSITE" id="PS51379"/>
    </source>
</evidence>